<accession>A0ABQ0YHL9</accession>
<evidence type="ECO:0000313" key="1">
    <source>
        <dbReference type="EMBL" id="GES36024.1"/>
    </source>
</evidence>
<evidence type="ECO:0000313" key="2">
    <source>
        <dbReference type="Proteomes" id="UP000325466"/>
    </source>
</evidence>
<keyword evidence="2" id="KW-1185">Reference proteome</keyword>
<name>A0ABQ0YHL9_9NOCA</name>
<proteinExistence type="predicted"/>
<protein>
    <submittedName>
        <fullName evidence="1">Uncharacterized protein</fullName>
    </submittedName>
</protein>
<dbReference type="EMBL" id="BLAH01000038">
    <property type="protein sequence ID" value="GES36024.1"/>
    <property type="molecule type" value="Genomic_DNA"/>
</dbReference>
<reference evidence="1 2" key="1">
    <citation type="journal article" date="2018" name="Biodegradation">
        <title>1,4-Dioxane degradation characteristics of Rhodococcus aetherivorans JCM 14343.</title>
        <authorList>
            <person name="Inoue D."/>
            <person name="Tsunoda T."/>
            <person name="Yamamoto N."/>
            <person name="Ike M."/>
            <person name="Sei K."/>
        </authorList>
    </citation>
    <scope>NUCLEOTIDE SEQUENCE [LARGE SCALE GENOMIC DNA]</scope>
    <source>
        <strain evidence="1 2">JCM 14343</strain>
    </source>
</reference>
<dbReference type="Proteomes" id="UP000325466">
    <property type="component" value="Unassembled WGS sequence"/>
</dbReference>
<comment type="caution">
    <text evidence="1">The sequence shown here is derived from an EMBL/GenBank/DDBJ whole genome shotgun (WGS) entry which is preliminary data.</text>
</comment>
<organism evidence="1 2">
    <name type="scientific">Rhodococcus aetherivorans</name>
    <dbReference type="NCBI Taxonomy" id="191292"/>
    <lineage>
        <taxon>Bacteria</taxon>
        <taxon>Bacillati</taxon>
        <taxon>Actinomycetota</taxon>
        <taxon>Actinomycetes</taxon>
        <taxon>Mycobacteriales</taxon>
        <taxon>Nocardiaceae</taxon>
        <taxon>Rhodococcus</taxon>
    </lineage>
</organism>
<sequence length="45" mass="4932">MMISTLVLRPVARTLAVALIFADTVLATRVPPLPDWDDAGHPARY</sequence>
<gene>
    <name evidence="1" type="ORF">RAJCM14343_1273</name>
</gene>